<dbReference type="GO" id="GO:0005634">
    <property type="term" value="C:nucleus"/>
    <property type="evidence" value="ECO:0007669"/>
    <property type="project" value="UniProtKB-SubCell"/>
</dbReference>
<feature type="domain" description="C2H2-type" evidence="13">
    <location>
        <begin position="155"/>
        <end position="182"/>
    </location>
</feature>
<keyword evidence="8" id="KW-0238">DNA-binding</keyword>
<evidence type="ECO:0000256" key="10">
    <source>
        <dbReference type="ARBA" id="ARBA00023242"/>
    </source>
</evidence>
<keyword evidence="5 11" id="KW-0863">Zinc-finger</keyword>
<dbReference type="PANTHER" id="PTHR23235:SF120">
    <property type="entry name" value="KRUPPEL-LIKE FACTOR 15"/>
    <property type="match status" value="1"/>
</dbReference>
<dbReference type="GO" id="GO:0000981">
    <property type="term" value="F:DNA-binding transcription factor activity, RNA polymerase II-specific"/>
    <property type="evidence" value="ECO:0007669"/>
    <property type="project" value="TreeGrafter"/>
</dbReference>
<dbReference type="EMBL" id="WNYA01000187">
    <property type="protein sequence ID" value="KAG8549399.1"/>
    <property type="molecule type" value="Genomic_DNA"/>
</dbReference>
<feature type="region of interest" description="Disordered" evidence="12">
    <location>
        <begin position="32"/>
        <end position="54"/>
    </location>
</feature>
<evidence type="ECO:0000256" key="5">
    <source>
        <dbReference type="ARBA" id="ARBA00022771"/>
    </source>
</evidence>
<evidence type="ECO:0000256" key="4">
    <source>
        <dbReference type="ARBA" id="ARBA00022737"/>
    </source>
</evidence>
<dbReference type="Pfam" id="PF00096">
    <property type="entry name" value="zf-C2H2"/>
    <property type="match status" value="2"/>
</dbReference>
<evidence type="ECO:0000256" key="8">
    <source>
        <dbReference type="ARBA" id="ARBA00023125"/>
    </source>
</evidence>
<dbReference type="Gene3D" id="3.30.160.60">
    <property type="entry name" value="Classic Zinc Finger"/>
    <property type="match status" value="2"/>
</dbReference>
<evidence type="ECO:0000256" key="3">
    <source>
        <dbReference type="ARBA" id="ARBA00022723"/>
    </source>
</evidence>
<dbReference type="PANTHER" id="PTHR23235">
    <property type="entry name" value="KRUEPPEL-LIKE TRANSCRIPTION FACTOR"/>
    <property type="match status" value="1"/>
</dbReference>
<dbReference type="SUPFAM" id="SSF57667">
    <property type="entry name" value="beta-beta-alpha zinc fingers"/>
    <property type="match status" value="1"/>
</dbReference>
<dbReference type="FunFam" id="3.30.160.60:FF:002063">
    <property type="entry name" value="RB associated KRAB zinc finger"/>
    <property type="match status" value="1"/>
</dbReference>
<evidence type="ECO:0000259" key="13">
    <source>
        <dbReference type="PROSITE" id="PS50157"/>
    </source>
</evidence>
<protein>
    <recommendedName>
        <fullName evidence="13">C2H2-type domain-containing protein</fullName>
    </recommendedName>
</protein>
<reference evidence="14" key="1">
    <citation type="thesis" date="2020" institute="ProQuest LLC" country="789 East Eisenhower Parkway, Ann Arbor, MI, USA">
        <title>Comparative Genomics and Chromosome Evolution.</title>
        <authorList>
            <person name="Mudd A.B."/>
        </authorList>
    </citation>
    <scope>NUCLEOTIDE SEQUENCE</scope>
    <source>
        <strain evidence="14">237g6f4</strain>
        <tissue evidence="14">Blood</tissue>
    </source>
</reference>
<sequence>MSDLTKEGDKDENDIGFNVELLDKGQEKFMMDFHQCKEEESPSDADPDGHSGVNSSEEQIVIFSDYETEDNDVTECSAEKPISPTICPIFPHIDLPSNLLSETRAPFPHFTDFIPHHCPPFKRFKTFPCPECDKCFTWNAELIRHLRSHTGEKPYACSECGKCFTRKSTLFKHQKSHSGEVLFLRFLLF</sequence>
<keyword evidence="4" id="KW-0677">Repeat</keyword>
<comment type="subcellular location">
    <subcellularLocation>
        <location evidence="1">Nucleus</location>
    </subcellularLocation>
</comment>
<dbReference type="PROSITE" id="PS50157">
    <property type="entry name" value="ZINC_FINGER_C2H2_2"/>
    <property type="match status" value="2"/>
</dbReference>
<dbReference type="GO" id="GO:0000978">
    <property type="term" value="F:RNA polymerase II cis-regulatory region sequence-specific DNA binding"/>
    <property type="evidence" value="ECO:0007669"/>
    <property type="project" value="TreeGrafter"/>
</dbReference>
<evidence type="ECO:0000313" key="14">
    <source>
        <dbReference type="EMBL" id="KAG8549399.1"/>
    </source>
</evidence>
<keyword evidence="15" id="KW-1185">Reference proteome</keyword>
<evidence type="ECO:0000256" key="7">
    <source>
        <dbReference type="ARBA" id="ARBA00023015"/>
    </source>
</evidence>
<evidence type="ECO:0000256" key="9">
    <source>
        <dbReference type="ARBA" id="ARBA00023163"/>
    </source>
</evidence>
<evidence type="ECO:0000256" key="2">
    <source>
        <dbReference type="ARBA" id="ARBA00006991"/>
    </source>
</evidence>
<comment type="caution">
    <text evidence="14">The sequence shown here is derived from an EMBL/GenBank/DDBJ whole genome shotgun (WGS) entry which is preliminary data.</text>
</comment>
<dbReference type="Proteomes" id="UP000824782">
    <property type="component" value="Unassembled WGS sequence"/>
</dbReference>
<evidence type="ECO:0000313" key="15">
    <source>
        <dbReference type="Proteomes" id="UP000824782"/>
    </source>
</evidence>
<keyword evidence="3" id="KW-0479">Metal-binding</keyword>
<dbReference type="FunFam" id="3.30.160.60:FF:000322">
    <property type="entry name" value="GDNF-inducible zinc finger protein 1"/>
    <property type="match status" value="1"/>
</dbReference>
<accession>A0AAV6ZJ01</accession>
<name>A0AAV6ZJ01_ENGPU</name>
<evidence type="ECO:0000256" key="12">
    <source>
        <dbReference type="SAM" id="MobiDB-lite"/>
    </source>
</evidence>
<dbReference type="InterPro" id="IPR036236">
    <property type="entry name" value="Znf_C2H2_sf"/>
</dbReference>
<gene>
    <name evidence="14" type="ORF">GDO81_021324</name>
</gene>
<keyword evidence="7" id="KW-0805">Transcription regulation</keyword>
<dbReference type="AlphaFoldDB" id="A0AAV6ZJ01"/>
<keyword evidence="6" id="KW-0862">Zinc</keyword>
<proteinExistence type="inferred from homology"/>
<feature type="domain" description="C2H2-type" evidence="13">
    <location>
        <begin position="127"/>
        <end position="154"/>
    </location>
</feature>
<keyword evidence="10" id="KW-0539">Nucleus</keyword>
<comment type="similarity">
    <text evidence="2">Belongs to the krueppel C2H2-type zinc-finger protein family.</text>
</comment>
<dbReference type="GO" id="GO:0008270">
    <property type="term" value="F:zinc ion binding"/>
    <property type="evidence" value="ECO:0007669"/>
    <property type="project" value="UniProtKB-KW"/>
</dbReference>
<evidence type="ECO:0000256" key="1">
    <source>
        <dbReference type="ARBA" id="ARBA00004123"/>
    </source>
</evidence>
<dbReference type="InterPro" id="IPR013087">
    <property type="entry name" value="Znf_C2H2_type"/>
</dbReference>
<dbReference type="SMART" id="SM00355">
    <property type="entry name" value="ZnF_C2H2"/>
    <property type="match status" value="2"/>
</dbReference>
<evidence type="ECO:0000256" key="11">
    <source>
        <dbReference type="PROSITE-ProRule" id="PRU00042"/>
    </source>
</evidence>
<organism evidence="14 15">
    <name type="scientific">Engystomops pustulosus</name>
    <name type="common">Tungara frog</name>
    <name type="synonym">Physalaemus pustulosus</name>
    <dbReference type="NCBI Taxonomy" id="76066"/>
    <lineage>
        <taxon>Eukaryota</taxon>
        <taxon>Metazoa</taxon>
        <taxon>Chordata</taxon>
        <taxon>Craniata</taxon>
        <taxon>Vertebrata</taxon>
        <taxon>Euteleostomi</taxon>
        <taxon>Amphibia</taxon>
        <taxon>Batrachia</taxon>
        <taxon>Anura</taxon>
        <taxon>Neobatrachia</taxon>
        <taxon>Hyloidea</taxon>
        <taxon>Leptodactylidae</taxon>
        <taxon>Leiuperinae</taxon>
        <taxon>Engystomops</taxon>
    </lineage>
</organism>
<evidence type="ECO:0000256" key="6">
    <source>
        <dbReference type="ARBA" id="ARBA00022833"/>
    </source>
</evidence>
<dbReference type="PROSITE" id="PS00028">
    <property type="entry name" value="ZINC_FINGER_C2H2_1"/>
    <property type="match status" value="2"/>
</dbReference>
<keyword evidence="9" id="KW-0804">Transcription</keyword>